<evidence type="ECO:0000256" key="7">
    <source>
        <dbReference type="ARBA" id="ARBA00022898"/>
    </source>
</evidence>
<keyword evidence="7 10" id="KW-0663">Pyridoxal phosphate</keyword>
<dbReference type="Gene3D" id="3.90.1150.10">
    <property type="entry name" value="Aspartate Aminotransferase, domain 1"/>
    <property type="match status" value="1"/>
</dbReference>
<evidence type="ECO:0000256" key="2">
    <source>
        <dbReference type="ARBA" id="ARBA00009533"/>
    </source>
</evidence>
<organism evidence="12 13">
    <name type="scientific">Caerostris darwini</name>
    <dbReference type="NCBI Taxonomy" id="1538125"/>
    <lineage>
        <taxon>Eukaryota</taxon>
        <taxon>Metazoa</taxon>
        <taxon>Ecdysozoa</taxon>
        <taxon>Arthropoda</taxon>
        <taxon>Chelicerata</taxon>
        <taxon>Arachnida</taxon>
        <taxon>Araneae</taxon>
        <taxon>Araneomorphae</taxon>
        <taxon>Entelegynae</taxon>
        <taxon>Araneoidea</taxon>
        <taxon>Araneidae</taxon>
        <taxon>Caerostris</taxon>
    </lineage>
</organism>
<dbReference type="EMBL" id="BPLQ01008158">
    <property type="protein sequence ID" value="GIY35347.1"/>
    <property type="molecule type" value="Genomic_DNA"/>
</dbReference>
<dbReference type="FunFam" id="1.20.1340.10:FF:000001">
    <property type="entry name" value="Histidine decarboxylase"/>
    <property type="match status" value="1"/>
</dbReference>
<dbReference type="SUPFAM" id="SSF53383">
    <property type="entry name" value="PLP-dependent transferases"/>
    <property type="match status" value="1"/>
</dbReference>
<dbReference type="Gene3D" id="1.20.1340.10">
    <property type="entry name" value="dopa decarboxylase, N-terminal domain"/>
    <property type="match status" value="1"/>
</dbReference>
<dbReference type="GO" id="GO:0001694">
    <property type="term" value="P:histamine biosynthetic process"/>
    <property type="evidence" value="ECO:0007669"/>
    <property type="project" value="TreeGrafter"/>
</dbReference>
<comment type="similarity">
    <text evidence="2">Belongs to the group II decarboxylase family.</text>
</comment>
<dbReference type="AlphaFoldDB" id="A0AAV4SPH0"/>
<evidence type="ECO:0000256" key="5">
    <source>
        <dbReference type="ARBA" id="ARBA00022584"/>
    </source>
</evidence>
<evidence type="ECO:0000256" key="1">
    <source>
        <dbReference type="ARBA" id="ARBA00001933"/>
    </source>
</evidence>
<feature type="region of interest" description="Disordered" evidence="11">
    <location>
        <begin position="624"/>
        <end position="662"/>
    </location>
</feature>
<dbReference type="Proteomes" id="UP001054837">
    <property type="component" value="Unassembled WGS sequence"/>
</dbReference>
<keyword evidence="5" id="KW-0127">Catecholamine biosynthesis</keyword>
<dbReference type="InterPro" id="IPR010977">
    <property type="entry name" value="Aromatic_deC"/>
</dbReference>
<evidence type="ECO:0000313" key="13">
    <source>
        <dbReference type="Proteomes" id="UP001054837"/>
    </source>
</evidence>
<reference evidence="12 13" key="1">
    <citation type="submission" date="2021-06" db="EMBL/GenBank/DDBJ databases">
        <title>Caerostris darwini draft genome.</title>
        <authorList>
            <person name="Kono N."/>
            <person name="Arakawa K."/>
        </authorList>
    </citation>
    <scope>NUCLEOTIDE SEQUENCE [LARGE SCALE GENOMIC DNA]</scope>
</reference>
<keyword evidence="13" id="KW-1185">Reference proteome</keyword>
<dbReference type="EC" id="4.1.1.22" evidence="4"/>
<evidence type="ECO:0000256" key="4">
    <source>
        <dbReference type="ARBA" id="ARBA00012320"/>
    </source>
</evidence>
<dbReference type="FunFam" id="3.90.1150.10:FF:000018">
    <property type="entry name" value="Histidine decarboxylase"/>
    <property type="match status" value="1"/>
</dbReference>
<dbReference type="InterPro" id="IPR015421">
    <property type="entry name" value="PyrdxlP-dep_Trfase_major"/>
</dbReference>
<comment type="caution">
    <text evidence="12">The sequence shown here is derived from an EMBL/GenBank/DDBJ whole genome shotgun (WGS) entry which is preliminary data.</text>
</comment>
<dbReference type="PRINTS" id="PR00800">
    <property type="entry name" value="YHDCRBOXLASE"/>
</dbReference>
<accession>A0AAV4SPH0</accession>
<keyword evidence="8" id="KW-0456">Lyase</keyword>
<comment type="cofactor">
    <cofactor evidence="1 10">
        <name>pyridoxal 5'-phosphate</name>
        <dbReference type="ChEBI" id="CHEBI:597326"/>
    </cofactor>
</comment>
<evidence type="ECO:0000256" key="10">
    <source>
        <dbReference type="PIRSR" id="PIRSR602129-50"/>
    </source>
</evidence>
<evidence type="ECO:0000256" key="6">
    <source>
        <dbReference type="ARBA" id="ARBA00022793"/>
    </source>
</evidence>
<dbReference type="PANTHER" id="PTHR11999">
    <property type="entry name" value="GROUP II PYRIDOXAL-5-PHOSPHATE DECARBOXYLASE"/>
    <property type="match status" value="1"/>
</dbReference>
<evidence type="ECO:0000256" key="9">
    <source>
        <dbReference type="ARBA" id="ARBA00039946"/>
    </source>
</evidence>
<protein>
    <recommendedName>
        <fullName evidence="9">Histidine decarboxylase</fullName>
        <ecNumber evidence="4">4.1.1.22</ecNumber>
    </recommendedName>
</protein>
<dbReference type="Pfam" id="PF00282">
    <property type="entry name" value="Pyridoxal_deC"/>
    <property type="match status" value="1"/>
</dbReference>
<name>A0AAV4SPH0_9ARAC</name>
<dbReference type="PANTHER" id="PTHR11999:SF68">
    <property type="entry name" value="HISTIDINE DECARBOXYLASE"/>
    <property type="match status" value="1"/>
</dbReference>
<keyword evidence="6" id="KW-0210">Decarboxylase</keyword>
<dbReference type="PROSITE" id="PS00392">
    <property type="entry name" value="DDC_GAD_HDC_YDC"/>
    <property type="match status" value="1"/>
</dbReference>
<dbReference type="FunFam" id="3.40.640.10:FF:000025">
    <property type="entry name" value="Histidine decarboxylase"/>
    <property type="match status" value="1"/>
</dbReference>
<dbReference type="GO" id="GO:0004398">
    <property type="term" value="F:histidine decarboxylase activity"/>
    <property type="evidence" value="ECO:0007669"/>
    <property type="project" value="UniProtKB-EC"/>
</dbReference>
<evidence type="ECO:0000256" key="8">
    <source>
        <dbReference type="ARBA" id="ARBA00023239"/>
    </source>
</evidence>
<sequence length="662" mass="74604">MSRVNLSVLLTSEQNRKSFSLSLKICYLFYPQQFEKEMDLEEYRMYGKAMVDYIADYLSNIRRRRVFPDVKPGYMRSLLPDSAPESGESFEDILGDVEKIVMPGITHWQSPQMHAYFPALNSPASLLGDMLADGLGCLAFTWASSPACTELEIIVMDWLAKLIGLPEIFLHSSNGKGGGVIQTTASESTFIGLLAARTQMFQHYQEENGQISEADLNTRLVAYTSDQAHSSVEKAGLIGLVKMRYLESDSDLSMRGDALIAAIRRDREKGLIPFFVCATLGTTGACAFDNLKEIGVICEEENLWLHIDAAYAGSAFVCPEFRHWLDGIEYADSFAFNPSKWLMVHFDCTAMWVKNSESLHRTFNVDPLYLKHENTGLAVDFTILGPDGEPKCFMHWQISLSKRFRALKLWFVLRNYGIKGLQEHIRHGVEMAKEFEKLVREDDHFEIPAKRHLGLVVFRVKGENELTENLLKKINSSGRLHCVPSSLKGKYVIRFTVTSPQTTLSDIHNDWGFIQIMCSHILNESPSGRRPRTMAEIKKRNPSFGTSLLLSNSPMTPKIMNGSFVAIFEPNEVINEFLERNGTLDIACKDSPVLQRRLKGLVRGTRQFSLDSHIDLMVAAHSKSERKSVTSIEEQSLGEDSEDKSSSEDVSRCDKCGQVISL</sequence>
<dbReference type="InterPro" id="IPR015424">
    <property type="entry name" value="PyrdxlP-dep_Trfase"/>
</dbReference>
<evidence type="ECO:0000256" key="3">
    <source>
        <dbReference type="ARBA" id="ARBA00011738"/>
    </source>
</evidence>
<dbReference type="InterPro" id="IPR021115">
    <property type="entry name" value="Pyridoxal-P_BS"/>
</dbReference>
<dbReference type="GO" id="GO:0006548">
    <property type="term" value="P:L-histidine catabolic process"/>
    <property type="evidence" value="ECO:0007669"/>
    <property type="project" value="TreeGrafter"/>
</dbReference>
<proteinExistence type="inferred from homology"/>
<dbReference type="Gene3D" id="3.40.640.10">
    <property type="entry name" value="Type I PLP-dependent aspartate aminotransferase-like (Major domain)"/>
    <property type="match status" value="1"/>
</dbReference>
<dbReference type="GO" id="GO:0030170">
    <property type="term" value="F:pyridoxal phosphate binding"/>
    <property type="evidence" value="ECO:0007669"/>
    <property type="project" value="InterPro"/>
</dbReference>
<dbReference type="InterPro" id="IPR002129">
    <property type="entry name" value="PyrdxlP-dep_de-COase"/>
</dbReference>
<gene>
    <name evidence="12" type="primary">Hdc</name>
    <name evidence="12" type="ORF">CDAR_223122</name>
</gene>
<evidence type="ECO:0000313" key="12">
    <source>
        <dbReference type="EMBL" id="GIY35347.1"/>
    </source>
</evidence>
<dbReference type="GO" id="GO:0042423">
    <property type="term" value="P:catecholamine biosynthetic process"/>
    <property type="evidence" value="ECO:0007669"/>
    <property type="project" value="UniProtKB-KW"/>
</dbReference>
<dbReference type="InterPro" id="IPR015422">
    <property type="entry name" value="PyrdxlP-dep_Trfase_small"/>
</dbReference>
<evidence type="ECO:0000256" key="11">
    <source>
        <dbReference type="SAM" id="MobiDB-lite"/>
    </source>
</evidence>
<feature type="compositionally biased region" description="Basic and acidic residues" evidence="11">
    <location>
        <begin position="643"/>
        <end position="655"/>
    </location>
</feature>
<feature type="modified residue" description="N6-(pyridoxal phosphate)lysine" evidence="10">
    <location>
        <position position="340"/>
    </location>
</feature>
<dbReference type="GO" id="GO:0005737">
    <property type="term" value="C:cytoplasm"/>
    <property type="evidence" value="ECO:0007669"/>
    <property type="project" value="TreeGrafter"/>
</dbReference>
<comment type="subunit">
    <text evidence="3">Homodimer.</text>
</comment>
<dbReference type="CDD" id="cd06450">
    <property type="entry name" value="DOPA_deC_like"/>
    <property type="match status" value="1"/>
</dbReference>